<keyword evidence="2" id="KW-1185">Reference proteome</keyword>
<evidence type="ECO:0000313" key="1">
    <source>
        <dbReference type="EnsemblPlants" id="cds.novel_model_2996_5bd9a17a"/>
    </source>
</evidence>
<dbReference type="EMBL" id="UZAU01000253">
    <property type="status" value="NOT_ANNOTATED_CDS"/>
    <property type="molecule type" value="Genomic_DNA"/>
</dbReference>
<evidence type="ECO:0000313" key="2">
    <source>
        <dbReference type="Proteomes" id="UP000596661"/>
    </source>
</evidence>
<organism evidence="1 2">
    <name type="scientific">Cannabis sativa</name>
    <name type="common">Hemp</name>
    <name type="synonym">Marijuana</name>
    <dbReference type="NCBI Taxonomy" id="3483"/>
    <lineage>
        <taxon>Eukaryota</taxon>
        <taxon>Viridiplantae</taxon>
        <taxon>Streptophyta</taxon>
        <taxon>Embryophyta</taxon>
        <taxon>Tracheophyta</taxon>
        <taxon>Spermatophyta</taxon>
        <taxon>Magnoliopsida</taxon>
        <taxon>eudicotyledons</taxon>
        <taxon>Gunneridae</taxon>
        <taxon>Pentapetalae</taxon>
        <taxon>rosids</taxon>
        <taxon>fabids</taxon>
        <taxon>Rosales</taxon>
        <taxon>Cannabaceae</taxon>
        <taxon>Cannabis</taxon>
    </lineage>
</organism>
<name>A0A803QYQ4_CANSA</name>
<accession>A0A803QYQ4</accession>
<dbReference type="AlphaFoldDB" id="A0A803QYQ4"/>
<dbReference type="Proteomes" id="UP000596661">
    <property type="component" value="Chromosome 3"/>
</dbReference>
<proteinExistence type="predicted"/>
<dbReference type="EnsemblPlants" id="novel_model_2996_5bd9a17a">
    <property type="protein sequence ID" value="cds.novel_model_2996_5bd9a17a"/>
    <property type="gene ID" value="novel_gene_1600_5bd9a17a"/>
</dbReference>
<reference evidence="1" key="1">
    <citation type="submission" date="2018-11" db="EMBL/GenBank/DDBJ databases">
        <authorList>
            <person name="Grassa J C."/>
        </authorList>
    </citation>
    <scope>NUCLEOTIDE SEQUENCE [LARGE SCALE GENOMIC DNA]</scope>
</reference>
<protein>
    <submittedName>
        <fullName evidence="1">Uncharacterized protein</fullName>
    </submittedName>
</protein>
<sequence length="90" mass="10294">MYAPKRVALNSCGLDCSKSLGSIGVWTAMGIRRVLDYGSSHFSGYLARRNSRIFEGIDNVLWKKVKVWTAIWVYRTKSFQGLSFQDLTRQ</sequence>
<reference evidence="1" key="2">
    <citation type="submission" date="2021-03" db="UniProtKB">
        <authorList>
            <consortium name="EnsemblPlants"/>
        </authorList>
    </citation>
    <scope>IDENTIFICATION</scope>
</reference>
<dbReference type="Gramene" id="novel_model_2996_5bd9a17a">
    <property type="protein sequence ID" value="cds.novel_model_2996_5bd9a17a"/>
    <property type="gene ID" value="novel_gene_1600_5bd9a17a"/>
</dbReference>